<dbReference type="EMBL" id="CAEY01000078">
    <property type="status" value="NOT_ANNOTATED_CDS"/>
    <property type="molecule type" value="Genomic_DNA"/>
</dbReference>
<name>T1KHR3_TETUR</name>
<evidence type="ECO:0000313" key="2">
    <source>
        <dbReference type="EnsemblMetazoa" id="tetur11g05320.1"/>
    </source>
</evidence>
<keyword evidence="3" id="KW-1185">Reference proteome</keyword>
<protein>
    <submittedName>
        <fullName evidence="2">Uncharacterized protein</fullName>
    </submittedName>
</protein>
<organism evidence="2 3">
    <name type="scientific">Tetranychus urticae</name>
    <name type="common">Two-spotted spider mite</name>
    <dbReference type="NCBI Taxonomy" id="32264"/>
    <lineage>
        <taxon>Eukaryota</taxon>
        <taxon>Metazoa</taxon>
        <taxon>Ecdysozoa</taxon>
        <taxon>Arthropoda</taxon>
        <taxon>Chelicerata</taxon>
        <taxon>Arachnida</taxon>
        <taxon>Acari</taxon>
        <taxon>Acariformes</taxon>
        <taxon>Trombidiformes</taxon>
        <taxon>Prostigmata</taxon>
        <taxon>Eleutherengona</taxon>
        <taxon>Raphignathae</taxon>
        <taxon>Tetranychoidea</taxon>
        <taxon>Tetranychidae</taxon>
        <taxon>Tetranychus</taxon>
    </lineage>
</organism>
<evidence type="ECO:0000313" key="3">
    <source>
        <dbReference type="Proteomes" id="UP000015104"/>
    </source>
</evidence>
<dbReference type="HOGENOM" id="CLU_055906_0_0_1"/>
<reference evidence="2" key="2">
    <citation type="submission" date="2015-06" db="UniProtKB">
        <authorList>
            <consortium name="EnsemblMetazoa"/>
        </authorList>
    </citation>
    <scope>IDENTIFICATION</scope>
</reference>
<dbReference type="AlphaFoldDB" id="T1KHR3"/>
<keyword evidence="1" id="KW-1133">Transmembrane helix</keyword>
<proteinExistence type="predicted"/>
<evidence type="ECO:0000256" key="1">
    <source>
        <dbReference type="SAM" id="Phobius"/>
    </source>
</evidence>
<keyword evidence="1" id="KW-0812">Transmembrane</keyword>
<feature type="transmembrane region" description="Helical" evidence="1">
    <location>
        <begin position="43"/>
        <end position="63"/>
    </location>
</feature>
<sequence length="439" mass="51451">MVKNTIEFIKLTFRLQLLLEFAWSEISFQIAVSMIFLDRRVLILTFCSFGCSIHLFTVVNEFLKFPVRTDIIYDYPEKMIVPEVDIILNNIDLLNLTELYLKQSEKMTHLCEYLMQKSNLTFNLDENFNSNCTKILKSYHENGHFVGNMLTVGDVENLKIDSLIFKYKSTSNRDKLCSIKRYFNAVKTFIRVSCREGSKPIERTLVRNIVADNRFCIKHNIYHHFEVRFAHINSSINPEISDYIEVAREARENIFTFLRYREIAVENSEWPYQTNCRHYRKSQIFRQCLREKISHSYPGIIHFDDVLEVGQFPSDFKFDDLQSRENETLSQIRRECTELVKQSQCIEKTYQTQGRTCKEGGTGKGLICLENQVEFNIILKTYPKSTFTELLIYISSILGIWFGISIYGKLIDGFILPTISHRPTPKVNVIPNVETTDNQ</sequence>
<reference evidence="3" key="1">
    <citation type="submission" date="2011-08" db="EMBL/GenBank/DDBJ databases">
        <authorList>
            <person name="Rombauts S."/>
        </authorList>
    </citation>
    <scope>NUCLEOTIDE SEQUENCE</scope>
    <source>
        <strain evidence="3">London</strain>
    </source>
</reference>
<accession>T1KHR3</accession>
<dbReference type="EnsemblMetazoa" id="tetur11g05320.1">
    <property type="protein sequence ID" value="tetur11g05320.1"/>
    <property type="gene ID" value="tetur11g05320"/>
</dbReference>
<keyword evidence="1" id="KW-0472">Membrane</keyword>
<dbReference type="Proteomes" id="UP000015104">
    <property type="component" value="Unassembled WGS sequence"/>
</dbReference>